<dbReference type="Proteomes" id="UP000316855">
    <property type="component" value="Chromosome"/>
</dbReference>
<reference evidence="1 2" key="1">
    <citation type="submission" date="2019-02" db="EMBL/GenBank/DDBJ databases">
        <title>Deep-cultivation of Planctomycetes and their phenomic and genomic characterization uncovers novel biology.</title>
        <authorList>
            <person name="Wiegand S."/>
            <person name="Jogler M."/>
            <person name="Boedeker C."/>
            <person name="Pinto D."/>
            <person name="Vollmers J."/>
            <person name="Rivas-Marin E."/>
            <person name="Kohn T."/>
            <person name="Peeters S.H."/>
            <person name="Heuer A."/>
            <person name="Rast P."/>
            <person name="Oberbeckmann S."/>
            <person name="Bunk B."/>
            <person name="Jeske O."/>
            <person name="Meyerdierks A."/>
            <person name="Storesund J.E."/>
            <person name="Kallscheuer N."/>
            <person name="Luecker S."/>
            <person name="Lage O.M."/>
            <person name="Pohl T."/>
            <person name="Merkel B.J."/>
            <person name="Hornburger P."/>
            <person name="Mueller R.-W."/>
            <person name="Bruemmer F."/>
            <person name="Labrenz M."/>
            <person name="Spormann A.M."/>
            <person name="Op den Camp H."/>
            <person name="Overmann J."/>
            <person name="Amann R."/>
            <person name="Jetten M.S.M."/>
            <person name="Mascher T."/>
            <person name="Medema M.H."/>
            <person name="Devos D.P."/>
            <person name="Kaster A.-K."/>
            <person name="Ovreas L."/>
            <person name="Rohde M."/>
            <person name="Galperin M.Y."/>
            <person name="Jogler C."/>
        </authorList>
    </citation>
    <scope>NUCLEOTIDE SEQUENCE [LARGE SCALE GENOMIC DNA]</scope>
    <source>
        <strain evidence="1 2">Pan161</strain>
    </source>
</reference>
<dbReference type="KEGG" id="gax:Pan161_42980"/>
<dbReference type="PANTHER" id="PTHR34817">
    <property type="entry name" value="NUCLEOTIDYLTRANSFERASE"/>
    <property type="match status" value="1"/>
</dbReference>
<gene>
    <name evidence="1" type="ORF">Pan161_42980</name>
</gene>
<proteinExistence type="predicted"/>
<organism evidence="1 2">
    <name type="scientific">Gimesia algae</name>
    <dbReference type="NCBI Taxonomy" id="2527971"/>
    <lineage>
        <taxon>Bacteria</taxon>
        <taxon>Pseudomonadati</taxon>
        <taxon>Planctomycetota</taxon>
        <taxon>Planctomycetia</taxon>
        <taxon>Planctomycetales</taxon>
        <taxon>Planctomycetaceae</taxon>
        <taxon>Gimesia</taxon>
    </lineage>
</organism>
<dbReference type="InterPro" id="IPR018775">
    <property type="entry name" value="RlaP"/>
</dbReference>
<evidence type="ECO:0000313" key="1">
    <source>
        <dbReference type="EMBL" id="QDT92630.1"/>
    </source>
</evidence>
<dbReference type="Pfam" id="PF10127">
    <property type="entry name" value="RlaP"/>
    <property type="match status" value="1"/>
</dbReference>
<dbReference type="EMBL" id="CP036343">
    <property type="protein sequence ID" value="QDT92630.1"/>
    <property type="molecule type" value="Genomic_DNA"/>
</dbReference>
<keyword evidence="1" id="KW-0808">Transferase</keyword>
<dbReference type="PANTHER" id="PTHR34817:SF2">
    <property type="entry name" value="NUCLEOTIDYLTRANSFERASE"/>
    <property type="match status" value="1"/>
</dbReference>
<dbReference type="AlphaFoldDB" id="A0A517VHY5"/>
<accession>A0A517VHY5</accession>
<name>A0A517VHY5_9PLAN</name>
<protein>
    <submittedName>
        <fullName evidence="1">Putative nucleotidyltransferase</fullName>
    </submittedName>
</protein>
<dbReference type="GO" id="GO:0016740">
    <property type="term" value="F:transferase activity"/>
    <property type="evidence" value="ECO:0007669"/>
    <property type="project" value="UniProtKB-KW"/>
</dbReference>
<keyword evidence="2" id="KW-1185">Reference proteome</keyword>
<evidence type="ECO:0000313" key="2">
    <source>
        <dbReference type="Proteomes" id="UP000316855"/>
    </source>
</evidence>
<sequence length="347" mass="40125">MNVCLEFWRWKVSRSTPDCKSSPDRETESEAMNKRVHYQPNLIYSEGTQVVTVREIIGPNGRTQHPRGSVGVVVRAPRDLVHSYRVKFPDGVEVALKADELTLLAQFKEGEIGNSDINASRSDLFSRVIFKCIIGSRAFGLEDEQSDTDYRGIYLPPADLQWSLYGVPEQLDCHETQETYWELQKFLVLALKANPNVLECLYSPLVEHVTPLGQELLDMRDIFLTRIVYQTYNGYVMSQFKKMQTDIKNQGKVKWKHVMHLIRLLISGITLLQEGYVVVDVGPHREQLLAIKRGEVPWEETEKWRKSLHKQFEQALEQTRLPARPDYETANHYLIKARRLATQEILP</sequence>